<keyword evidence="5" id="KW-0053">Apoptosis</keyword>
<feature type="transmembrane region" description="Helical" evidence="11">
    <location>
        <begin position="43"/>
        <end position="64"/>
    </location>
</feature>
<evidence type="ECO:0000256" key="5">
    <source>
        <dbReference type="ARBA" id="ARBA00022703"/>
    </source>
</evidence>
<comment type="function">
    <text evidence="11">May play a role in anterograde transport of membrane proteins from the endoplasmic reticulum to the Golgi.</text>
</comment>
<feature type="transmembrane region" description="Helical" evidence="11">
    <location>
        <begin position="6"/>
        <end position="22"/>
    </location>
</feature>
<evidence type="ECO:0000256" key="11">
    <source>
        <dbReference type="RuleBase" id="RU367026"/>
    </source>
</evidence>
<dbReference type="RefSeq" id="XP_008780367.1">
    <property type="nucleotide sequence ID" value="XM_008782145.4"/>
</dbReference>
<name>A0A8B7BKZ6_PHODC</name>
<dbReference type="RefSeq" id="XP_008780411.1">
    <property type="nucleotide sequence ID" value="XM_008782189.4"/>
</dbReference>
<dbReference type="InterPro" id="IPR008417">
    <property type="entry name" value="BAP29/BAP31"/>
</dbReference>
<dbReference type="Gene3D" id="1.20.5.110">
    <property type="match status" value="1"/>
</dbReference>
<dbReference type="GeneID" id="103700158"/>
<reference evidence="13" key="1">
    <citation type="journal article" date="2019" name="Nat. Commun.">
        <title>Genome-wide association mapping of date palm fruit traits.</title>
        <authorList>
            <person name="Hazzouri K.M."/>
            <person name="Gros-Balthazard M."/>
            <person name="Flowers J.M."/>
            <person name="Copetti D."/>
            <person name="Lemansour A."/>
            <person name="Lebrun M."/>
            <person name="Masmoudi K."/>
            <person name="Ferrand S."/>
            <person name="Dhar M.I."/>
            <person name="Fresquez Z.A."/>
            <person name="Rosas U."/>
            <person name="Zhang J."/>
            <person name="Talag J."/>
            <person name="Lee S."/>
            <person name="Kudrna D."/>
            <person name="Powell R.F."/>
            <person name="Leitch I.J."/>
            <person name="Krueger R.R."/>
            <person name="Wing R.A."/>
            <person name="Amiri K.M.A."/>
            <person name="Purugganan M.D."/>
        </authorList>
    </citation>
    <scope>NUCLEOTIDE SEQUENCE [LARGE SCALE GENOMIC DNA]</scope>
    <source>
        <strain evidence="13">cv. Khalas</strain>
    </source>
</reference>
<dbReference type="PANTHER" id="PTHR12701:SF18">
    <property type="entry name" value="ENDOPLASMIC RETICULUM TRANSMEMBRANE PROTEIN"/>
    <property type="match status" value="1"/>
</dbReference>
<keyword evidence="13" id="KW-1185">Reference proteome</keyword>
<evidence type="ECO:0000256" key="3">
    <source>
        <dbReference type="ARBA" id="ARBA00022448"/>
    </source>
</evidence>
<evidence type="ECO:0000256" key="12">
    <source>
        <dbReference type="SAM" id="Coils"/>
    </source>
</evidence>
<evidence type="ECO:0000313" key="13">
    <source>
        <dbReference type="Proteomes" id="UP000228380"/>
    </source>
</evidence>
<keyword evidence="7 11" id="KW-0653">Protein transport</keyword>
<keyword evidence="4 11" id="KW-0812">Transmembrane</keyword>
<feature type="coiled-coil region" evidence="12">
    <location>
        <begin position="107"/>
        <end position="218"/>
    </location>
</feature>
<keyword evidence="8 11" id="KW-1133">Transmembrane helix</keyword>
<comment type="subcellular location">
    <subcellularLocation>
        <location evidence="1 11">Endoplasmic reticulum membrane</location>
        <topology evidence="1 11">Multi-pass membrane protein</topology>
    </subcellularLocation>
</comment>
<dbReference type="GO" id="GO:0006888">
    <property type="term" value="P:endoplasmic reticulum to Golgi vesicle-mediated transport"/>
    <property type="evidence" value="ECO:0007669"/>
    <property type="project" value="UniProtKB-UniRule"/>
</dbReference>
<evidence type="ECO:0000256" key="7">
    <source>
        <dbReference type="ARBA" id="ARBA00022927"/>
    </source>
</evidence>
<keyword evidence="9 12" id="KW-0175">Coiled coil</keyword>
<dbReference type="Proteomes" id="UP000228380">
    <property type="component" value="Chromosome 9"/>
</dbReference>
<dbReference type="GO" id="GO:0070973">
    <property type="term" value="P:protein localization to endoplasmic reticulum exit site"/>
    <property type="evidence" value="ECO:0007669"/>
    <property type="project" value="UniProtKB-UniRule"/>
</dbReference>
<evidence type="ECO:0000256" key="6">
    <source>
        <dbReference type="ARBA" id="ARBA00022824"/>
    </source>
</evidence>
<evidence type="ECO:0000256" key="2">
    <source>
        <dbReference type="ARBA" id="ARBA00007956"/>
    </source>
</evidence>
<proteinExistence type="inferred from homology"/>
<dbReference type="PANTHER" id="PTHR12701">
    <property type="entry name" value="BCR-ASSOCIATED PROTEIN, BAP"/>
    <property type="match status" value="1"/>
</dbReference>
<sequence>MIQLLFALLSAEVAMVVLLLFKTPLRKLATLGLDHLKRGRGPVMVKTVAGTVLLVLASSVYSMVEIRGRFTEIGSLTPTDQVLMSQNLLEASLMGYSLFLALIIDRLHHYIRELRRLRKSMEAVMKQNRALEETKNGGSDELKSRDKEVTNLNEQIKQLKLELEARTKEAKAAEASATALKKQSEGFLLEYDHLLEDNKNLRNQLQSIDLRLSHADSKKNP</sequence>
<dbReference type="FunFam" id="1.20.5.110:FF:000011">
    <property type="entry name" value="B-cell receptor-associated protein 29"/>
    <property type="match status" value="1"/>
</dbReference>
<evidence type="ECO:0000256" key="10">
    <source>
        <dbReference type="ARBA" id="ARBA00023136"/>
    </source>
</evidence>
<keyword evidence="6 11" id="KW-0256">Endoplasmic reticulum</keyword>
<dbReference type="OrthoDB" id="435607at2759"/>
<gene>
    <name evidence="14 15" type="primary">LOC103700158</name>
</gene>
<dbReference type="GO" id="GO:0005789">
    <property type="term" value="C:endoplasmic reticulum membrane"/>
    <property type="evidence" value="ECO:0007669"/>
    <property type="project" value="UniProtKB-SubCell"/>
</dbReference>
<evidence type="ECO:0000256" key="8">
    <source>
        <dbReference type="ARBA" id="ARBA00022989"/>
    </source>
</evidence>
<reference evidence="14 15" key="2">
    <citation type="submission" date="2025-04" db="UniProtKB">
        <authorList>
            <consortium name="RefSeq"/>
        </authorList>
    </citation>
    <scope>IDENTIFICATION</scope>
    <source>
        <tissue evidence="14 15">Young leaves</tissue>
    </source>
</reference>
<evidence type="ECO:0000256" key="1">
    <source>
        <dbReference type="ARBA" id="ARBA00004477"/>
    </source>
</evidence>
<dbReference type="GO" id="GO:0006886">
    <property type="term" value="P:intracellular protein transport"/>
    <property type="evidence" value="ECO:0007669"/>
    <property type="project" value="UniProtKB-UniRule"/>
</dbReference>
<keyword evidence="3 11" id="KW-0813">Transport</keyword>
<evidence type="ECO:0000256" key="9">
    <source>
        <dbReference type="ARBA" id="ARBA00023054"/>
    </source>
</evidence>
<dbReference type="KEGG" id="pda:103700158"/>
<evidence type="ECO:0000313" key="15">
    <source>
        <dbReference type="RefSeq" id="XP_008780411.1"/>
    </source>
</evidence>
<evidence type="ECO:0000256" key="4">
    <source>
        <dbReference type="ARBA" id="ARBA00022692"/>
    </source>
</evidence>
<comment type="caution">
    <text evidence="11">Lacks conserved residue(s) required for the propagation of feature annotation.</text>
</comment>
<keyword evidence="11" id="KW-0931">ER-Golgi transport</keyword>
<protein>
    <recommendedName>
        <fullName evidence="11">Endoplasmic reticulum transmembrane protein</fullName>
    </recommendedName>
</protein>
<accession>A0A8B7BKZ6</accession>
<dbReference type="AlphaFoldDB" id="A0A8B7BKZ6"/>
<evidence type="ECO:0000313" key="14">
    <source>
        <dbReference type="RefSeq" id="XP_008780367.1"/>
    </source>
</evidence>
<keyword evidence="10 11" id="KW-0472">Membrane</keyword>
<organism evidence="13 14">
    <name type="scientific">Phoenix dactylifera</name>
    <name type="common">Date palm</name>
    <dbReference type="NCBI Taxonomy" id="42345"/>
    <lineage>
        <taxon>Eukaryota</taxon>
        <taxon>Viridiplantae</taxon>
        <taxon>Streptophyta</taxon>
        <taxon>Embryophyta</taxon>
        <taxon>Tracheophyta</taxon>
        <taxon>Spermatophyta</taxon>
        <taxon>Magnoliopsida</taxon>
        <taxon>Liliopsida</taxon>
        <taxon>Arecaceae</taxon>
        <taxon>Coryphoideae</taxon>
        <taxon>Phoeniceae</taxon>
        <taxon>Phoenix</taxon>
    </lineage>
</organism>
<comment type="similarity">
    <text evidence="2 11">Belongs to the BCAP29/BCAP31 family.</text>
</comment>